<keyword evidence="2" id="KW-1185">Reference proteome</keyword>
<reference evidence="1 2" key="1">
    <citation type="submission" date="2016-04" db="EMBL/GenBank/DDBJ databases">
        <title>Draft genome of Fonsecaea erecta CBS 125763.</title>
        <authorList>
            <person name="Weiss V.A."/>
            <person name="Vicente V.A."/>
            <person name="Raittz R.T."/>
            <person name="Moreno L.F."/>
            <person name="De Souza E.M."/>
            <person name="Pedrosa F.O."/>
            <person name="Steffens M.B."/>
            <person name="Faoro H."/>
            <person name="Tadra-Sfeir M.Z."/>
            <person name="Najafzadeh M.J."/>
            <person name="Felipe M.S."/>
            <person name="Teixeira M."/>
            <person name="Sun J."/>
            <person name="Xi L."/>
            <person name="Gomes R."/>
            <person name="De Azevedo C.M."/>
            <person name="Salgado C.G."/>
            <person name="Da Silva M.B."/>
            <person name="Nascimento M.F."/>
            <person name="Queiroz-Telles F."/>
            <person name="Attili D.S."/>
            <person name="Gorbushina A."/>
        </authorList>
    </citation>
    <scope>NUCLEOTIDE SEQUENCE [LARGE SCALE GENOMIC DNA]</scope>
    <source>
        <strain evidence="1 2">CBS 125763</strain>
    </source>
</reference>
<dbReference type="RefSeq" id="XP_018687248.1">
    <property type="nucleotide sequence ID" value="XM_018843407.1"/>
</dbReference>
<accession>A0A178Z2Z3</accession>
<dbReference type="Proteomes" id="UP000078343">
    <property type="component" value="Unassembled WGS sequence"/>
</dbReference>
<proteinExistence type="predicted"/>
<evidence type="ECO:0000313" key="2">
    <source>
        <dbReference type="Proteomes" id="UP000078343"/>
    </source>
</evidence>
<organism evidence="1 2">
    <name type="scientific">Fonsecaea erecta</name>
    <dbReference type="NCBI Taxonomy" id="1367422"/>
    <lineage>
        <taxon>Eukaryota</taxon>
        <taxon>Fungi</taxon>
        <taxon>Dikarya</taxon>
        <taxon>Ascomycota</taxon>
        <taxon>Pezizomycotina</taxon>
        <taxon>Eurotiomycetes</taxon>
        <taxon>Chaetothyriomycetidae</taxon>
        <taxon>Chaetothyriales</taxon>
        <taxon>Herpotrichiellaceae</taxon>
        <taxon>Fonsecaea</taxon>
    </lineage>
</organism>
<dbReference type="GeneID" id="30016070"/>
<name>A0A178Z2Z3_9EURO</name>
<dbReference type="AlphaFoldDB" id="A0A178Z2Z3"/>
<dbReference type="OrthoDB" id="4160863at2759"/>
<dbReference type="Pfam" id="PF11917">
    <property type="entry name" value="DUF3435"/>
    <property type="match status" value="1"/>
</dbReference>
<comment type="caution">
    <text evidence="1">The sequence shown here is derived from an EMBL/GenBank/DDBJ whole genome shotgun (WGS) entry which is preliminary data.</text>
</comment>
<evidence type="ECO:0000313" key="1">
    <source>
        <dbReference type="EMBL" id="OAP53881.1"/>
    </source>
</evidence>
<protein>
    <submittedName>
        <fullName evidence="1">Uncharacterized protein</fullName>
    </submittedName>
</protein>
<dbReference type="InterPro" id="IPR021842">
    <property type="entry name" value="DUF3435"/>
</dbReference>
<sequence length="137" mass="15774">MTKPRHALTEGKDLDFLCFNSLLPFLSRLLELGAFRNHSTIESLLAVKPPKHTTSCHIHWKDHILDTPFFESQALSRAGKIERAEAFGRRMKNLGIRAGMPEPPTQHDWRAEGLFKTAWFSIPRVLKGIIIFKIKHY</sequence>
<dbReference type="STRING" id="1367422.A0A178Z2Z3"/>
<gene>
    <name evidence="1" type="ORF">AYL99_11903</name>
</gene>
<dbReference type="EMBL" id="LVYI01000018">
    <property type="protein sequence ID" value="OAP53881.1"/>
    <property type="molecule type" value="Genomic_DNA"/>
</dbReference>